<dbReference type="Proteomes" id="UP000051461">
    <property type="component" value="Unassembled WGS sequence"/>
</dbReference>
<comment type="caution">
    <text evidence="1">The sequence shown here is derived from an EMBL/GenBank/DDBJ whole genome shotgun (WGS) entry which is preliminary data.</text>
</comment>
<evidence type="ECO:0000313" key="1">
    <source>
        <dbReference type="EMBL" id="KRK40845.1"/>
    </source>
</evidence>
<protein>
    <submittedName>
        <fullName evidence="1">Uncharacterized protein</fullName>
    </submittedName>
</protein>
<dbReference type="PATRIC" id="fig|1423726.3.peg.2702"/>
<evidence type="ECO:0000313" key="2">
    <source>
        <dbReference type="Proteomes" id="UP000051461"/>
    </source>
</evidence>
<sequence>MNLDNQPGIKEVKKALKDWQQDKVDAASDDLKALTGAATTLAAEAALTALETAFPDCFPKD</sequence>
<dbReference type="EMBL" id="AZDA01000003">
    <property type="protein sequence ID" value="KRK40845.1"/>
    <property type="molecule type" value="Genomic_DNA"/>
</dbReference>
<keyword evidence="2" id="KW-1185">Reference proteome</keyword>
<proteinExistence type="predicted"/>
<gene>
    <name evidence="1" type="ORF">FC07_GL002597</name>
</gene>
<reference evidence="1 2" key="1">
    <citation type="journal article" date="2015" name="Genome Announc.">
        <title>Expanding the biotechnology potential of lactobacilli through comparative genomics of 213 strains and associated genera.</title>
        <authorList>
            <person name="Sun Z."/>
            <person name="Harris H.M."/>
            <person name="McCann A."/>
            <person name="Guo C."/>
            <person name="Argimon S."/>
            <person name="Zhang W."/>
            <person name="Yang X."/>
            <person name="Jeffery I.B."/>
            <person name="Cooney J.C."/>
            <person name="Kagawa T.F."/>
            <person name="Liu W."/>
            <person name="Song Y."/>
            <person name="Salvetti E."/>
            <person name="Wrobel A."/>
            <person name="Rasinkangas P."/>
            <person name="Parkhill J."/>
            <person name="Rea M.C."/>
            <person name="O'Sullivan O."/>
            <person name="Ritari J."/>
            <person name="Douillard F.P."/>
            <person name="Paul Ross R."/>
            <person name="Yang R."/>
            <person name="Briner A.E."/>
            <person name="Felis G.E."/>
            <person name="de Vos W.M."/>
            <person name="Barrangou R."/>
            <person name="Klaenhammer T.R."/>
            <person name="Caufield P.W."/>
            <person name="Cui Y."/>
            <person name="Zhang H."/>
            <person name="O'Toole P.W."/>
        </authorList>
    </citation>
    <scope>NUCLEOTIDE SEQUENCE [LARGE SCALE GENOMIC DNA]</scope>
    <source>
        <strain evidence="1 2">DSM 20003</strain>
    </source>
</reference>
<accession>A0A0R1H2R5</accession>
<name>A0A0R1H2R5_9LACO</name>
<dbReference type="AlphaFoldDB" id="A0A0R1H2R5"/>
<organism evidence="1 2">
    <name type="scientific">Loigolactobacillus bifermentans DSM 20003</name>
    <dbReference type="NCBI Taxonomy" id="1423726"/>
    <lineage>
        <taxon>Bacteria</taxon>
        <taxon>Bacillati</taxon>
        <taxon>Bacillota</taxon>
        <taxon>Bacilli</taxon>
        <taxon>Lactobacillales</taxon>
        <taxon>Lactobacillaceae</taxon>
        <taxon>Loigolactobacillus</taxon>
    </lineage>
</organism>